<dbReference type="GO" id="GO:0070936">
    <property type="term" value="P:protein K48-linked ubiquitination"/>
    <property type="evidence" value="ECO:0007669"/>
    <property type="project" value="TreeGrafter"/>
</dbReference>
<name>A0A7M7KTP4_VARDE</name>
<evidence type="ECO:0000259" key="2">
    <source>
        <dbReference type="PROSITE" id="PS50181"/>
    </source>
</evidence>
<feature type="region of interest" description="Disordered" evidence="1">
    <location>
        <begin position="557"/>
        <end position="586"/>
    </location>
</feature>
<keyword evidence="4" id="KW-1185">Reference proteome</keyword>
<dbReference type="PANTHER" id="PTHR14753">
    <property type="entry name" value="F-BOX ONLY PROTEIN 38"/>
    <property type="match status" value="1"/>
</dbReference>
<dbReference type="AlphaFoldDB" id="A0A7M7KTP4"/>
<dbReference type="OrthoDB" id="10036898at2759"/>
<dbReference type="InterPro" id="IPR036047">
    <property type="entry name" value="F-box-like_dom_sf"/>
</dbReference>
<dbReference type="Gene3D" id="3.80.10.10">
    <property type="entry name" value="Ribonuclease Inhibitor"/>
    <property type="match status" value="2"/>
</dbReference>
<proteinExistence type="predicted"/>
<protein>
    <recommendedName>
        <fullName evidence="2">F-box domain-containing protein</fullName>
    </recommendedName>
</protein>
<dbReference type="Proteomes" id="UP000594260">
    <property type="component" value="Unplaced"/>
</dbReference>
<feature type="region of interest" description="Disordered" evidence="1">
    <location>
        <begin position="478"/>
        <end position="523"/>
    </location>
</feature>
<dbReference type="EnsemblMetazoa" id="XM_022815828">
    <property type="protein sequence ID" value="XP_022671563"/>
    <property type="gene ID" value="LOC111254709"/>
</dbReference>
<dbReference type="InterPro" id="IPR042354">
    <property type="entry name" value="FBX38"/>
</dbReference>
<feature type="region of interest" description="Disordered" evidence="1">
    <location>
        <begin position="1"/>
        <end position="28"/>
    </location>
</feature>
<feature type="domain" description="F-box" evidence="2">
    <location>
        <begin position="39"/>
        <end position="85"/>
    </location>
</feature>
<dbReference type="GO" id="GO:0005737">
    <property type="term" value="C:cytoplasm"/>
    <property type="evidence" value="ECO:0007669"/>
    <property type="project" value="TreeGrafter"/>
</dbReference>
<dbReference type="SUPFAM" id="SSF81383">
    <property type="entry name" value="F-box domain"/>
    <property type="match status" value="1"/>
</dbReference>
<dbReference type="KEGG" id="vde:111254709"/>
<dbReference type="InterPro" id="IPR032675">
    <property type="entry name" value="LRR_dom_sf"/>
</dbReference>
<feature type="compositionally biased region" description="Low complexity" evidence="1">
    <location>
        <begin position="565"/>
        <end position="586"/>
    </location>
</feature>
<reference evidence="3" key="1">
    <citation type="submission" date="2021-01" db="UniProtKB">
        <authorList>
            <consortium name="EnsemblMetazoa"/>
        </authorList>
    </citation>
    <scope>IDENTIFICATION</scope>
</reference>
<sequence>MCFRGSAMSMKQRKRKSPSAQACFTESERESSPRKRNVSCPWDMVPPEVGTRVLSLLTVQDLFRLRRVDHRFKELVDSHLATTRVVSFSTESETIPWARATGLVTDKNVVPIFAHFPRVEEIRGFAFSNICFRRVTRSLERSGCLSYRGLIWAFRSLHHLRRVSTNDVALASWLMSTFPRVYVDLSFSGYVKLLPCPVNVPRWVLSNKFWLINQSLPPFPLRGDTIESVLLENVSLKRRRTTVEHFEIDCPNLRQIALRRNCYDINSCTFTCRVLNSLARCPKLEVLELANVDCTPGELEAVILDEARAGMRPFDKLRMLTLSECETFSMGDVARLLFSCRNSLEELRIDPTFCTSSLLRVLCASGAVFPALRALYIGYCGHDSLPWDSPYDAFCRLDDEDLARISALCPHLKEFSLRGCAFLHDAALWKGDWTQLEVLQVAYCGMLNINSVAEFVNTKCSSLRHLALHCVTPATEDGGQLPPLTGETDSPVQDCATSGPSEDGAATAQEGQPQAPPPPVAKKDLLRRCADGPRVAARATSAPLGAPSAARAQLSVDDTAGGTQASQASCSSSASSSSSSPAAEASLGFNQHSGSSICLRSEHLASVSLVKSSLSYLSTECPRLDIVQVGHCPHLRSIEVRGPPVRVTVVESPLLGETLSSLPQGSLVLAQDSPSIRALVGRTKVLFMDATEVSETELYTAILPKMKTRLNKELTCGKDNPSTTAVGVVLARVRDIV</sequence>
<feature type="compositionally biased region" description="Polar residues" evidence="1">
    <location>
        <begin position="487"/>
        <end position="500"/>
    </location>
</feature>
<dbReference type="InParanoid" id="A0A7M7KTP4"/>
<dbReference type="GO" id="GO:0005634">
    <property type="term" value="C:nucleus"/>
    <property type="evidence" value="ECO:0007669"/>
    <property type="project" value="TreeGrafter"/>
</dbReference>
<organism evidence="3 4">
    <name type="scientific">Varroa destructor</name>
    <name type="common">Honeybee mite</name>
    <dbReference type="NCBI Taxonomy" id="109461"/>
    <lineage>
        <taxon>Eukaryota</taxon>
        <taxon>Metazoa</taxon>
        <taxon>Ecdysozoa</taxon>
        <taxon>Arthropoda</taxon>
        <taxon>Chelicerata</taxon>
        <taxon>Arachnida</taxon>
        <taxon>Acari</taxon>
        <taxon>Parasitiformes</taxon>
        <taxon>Mesostigmata</taxon>
        <taxon>Gamasina</taxon>
        <taxon>Dermanyssoidea</taxon>
        <taxon>Varroidae</taxon>
        <taxon>Varroa</taxon>
    </lineage>
</organism>
<accession>A0A7M7KTP4</accession>
<evidence type="ECO:0000313" key="3">
    <source>
        <dbReference type="EnsemblMetazoa" id="XP_022671563"/>
    </source>
</evidence>
<evidence type="ECO:0000313" key="4">
    <source>
        <dbReference type="Proteomes" id="UP000594260"/>
    </source>
</evidence>
<dbReference type="PROSITE" id="PS50181">
    <property type="entry name" value="FBOX"/>
    <property type="match status" value="1"/>
</dbReference>
<dbReference type="InterPro" id="IPR001810">
    <property type="entry name" value="F-box_dom"/>
</dbReference>
<dbReference type="SUPFAM" id="SSF52047">
    <property type="entry name" value="RNI-like"/>
    <property type="match status" value="1"/>
</dbReference>
<dbReference type="GO" id="GO:0031146">
    <property type="term" value="P:SCF-dependent proteasomal ubiquitin-dependent protein catabolic process"/>
    <property type="evidence" value="ECO:0007669"/>
    <property type="project" value="InterPro"/>
</dbReference>
<dbReference type="RefSeq" id="XP_022671563.1">
    <property type="nucleotide sequence ID" value="XM_022815828.1"/>
</dbReference>
<dbReference type="GeneID" id="111254709"/>
<dbReference type="PANTHER" id="PTHR14753:SF3">
    <property type="entry name" value="F-BOX ONLY PROTEIN 38"/>
    <property type="match status" value="1"/>
</dbReference>
<evidence type="ECO:0000256" key="1">
    <source>
        <dbReference type="SAM" id="MobiDB-lite"/>
    </source>
</evidence>